<accession>A0ABI7WAR6</accession>
<proteinExistence type="predicted"/>
<sequence length="127" mass="14981">MHRPELSELCPTFLPIKTFRYNSLLLARVAKINNTRNRYWQGCGEKGNLAHRWWECKLVQPLWKTGWSFLSKVKTEIPYHPAIALLGIYLPKEYTSSNSKRYMRPYVYNSIAYNSQDMEAAQVSIHR</sequence>
<evidence type="ECO:0000313" key="2">
    <source>
        <dbReference type="Proteomes" id="UP000823872"/>
    </source>
</evidence>
<dbReference type="Ensembl" id="ENSFCTT00005011672.1">
    <property type="protein sequence ID" value="ENSFCTP00005007328.1"/>
    <property type="gene ID" value="ENSFCTG00005004345.1"/>
</dbReference>
<reference evidence="1" key="2">
    <citation type="submission" date="2025-08" db="UniProtKB">
        <authorList>
            <consortium name="Ensembl"/>
        </authorList>
    </citation>
    <scope>IDENTIFICATION</scope>
    <source>
        <strain evidence="1">breed Abyssinian</strain>
    </source>
</reference>
<protein>
    <submittedName>
        <fullName evidence="1">Uncharacterized protein</fullName>
    </submittedName>
</protein>
<name>A0ABI7WAR6_FELCA</name>
<dbReference type="Proteomes" id="UP000823872">
    <property type="component" value="Chromosome F1"/>
</dbReference>
<reference evidence="1 2" key="1">
    <citation type="submission" date="2021-02" db="EMBL/GenBank/DDBJ databases">
        <title>Safari Cat Assemblies.</title>
        <authorList>
            <person name="Bredemeyer K.R."/>
            <person name="Murphy W.J."/>
        </authorList>
    </citation>
    <scope>NUCLEOTIDE SEQUENCE [LARGE SCALE GENOMIC DNA]</scope>
</reference>
<reference evidence="1" key="3">
    <citation type="submission" date="2025-09" db="UniProtKB">
        <authorList>
            <consortium name="Ensembl"/>
        </authorList>
    </citation>
    <scope>IDENTIFICATION</scope>
    <source>
        <strain evidence="1">breed Abyssinian</strain>
    </source>
</reference>
<keyword evidence="2" id="KW-1185">Reference proteome</keyword>
<evidence type="ECO:0000313" key="1">
    <source>
        <dbReference type="Ensembl" id="ENSFCTP00005007328.1"/>
    </source>
</evidence>
<organism evidence="1 2">
    <name type="scientific">Felis catus</name>
    <name type="common">Cat</name>
    <name type="synonym">Felis silvestris catus</name>
    <dbReference type="NCBI Taxonomy" id="9685"/>
    <lineage>
        <taxon>Eukaryota</taxon>
        <taxon>Metazoa</taxon>
        <taxon>Chordata</taxon>
        <taxon>Craniata</taxon>
        <taxon>Vertebrata</taxon>
        <taxon>Euteleostomi</taxon>
        <taxon>Mammalia</taxon>
        <taxon>Eutheria</taxon>
        <taxon>Laurasiatheria</taxon>
        <taxon>Carnivora</taxon>
        <taxon>Feliformia</taxon>
        <taxon>Felidae</taxon>
        <taxon>Felinae</taxon>
        <taxon>Felis</taxon>
    </lineage>
</organism>
<dbReference type="GeneTree" id="ENSGT01150000287040"/>